<name>A0A3A9XPJ5_9ACTN</name>
<dbReference type="Proteomes" id="UP000275865">
    <property type="component" value="Unassembled WGS sequence"/>
</dbReference>
<accession>A0A3A9XPJ5</accession>
<gene>
    <name evidence="3" type="ORF">D7044_28665</name>
    <name evidence="2" type="ORF">D7147_19485</name>
</gene>
<evidence type="ECO:0000313" key="5">
    <source>
        <dbReference type="Proteomes" id="UP000275865"/>
    </source>
</evidence>
<evidence type="ECO:0000313" key="4">
    <source>
        <dbReference type="Proteomes" id="UP000271548"/>
    </source>
</evidence>
<evidence type="ECO:0000313" key="2">
    <source>
        <dbReference type="EMBL" id="RKN18113.1"/>
    </source>
</evidence>
<proteinExistence type="predicted"/>
<organism evidence="3 5">
    <name type="scientific">Micromonospora musae</name>
    <dbReference type="NCBI Taxonomy" id="1894970"/>
    <lineage>
        <taxon>Bacteria</taxon>
        <taxon>Bacillati</taxon>
        <taxon>Actinomycetota</taxon>
        <taxon>Actinomycetes</taxon>
        <taxon>Micromonosporales</taxon>
        <taxon>Micromonosporaceae</taxon>
        <taxon>Micromonospora</taxon>
    </lineage>
</organism>
<dbReference type="RefSeq" id="WP_120679638.1">
    <property type="nucleotide sequence ID" value="NZ_JBFAYG010000016.1"/>
</dbReference>
<evidence type="ECO:0000313" key="3">
    <source>
        <dbReference type="EMBL" id="RKN27101.1"/>
    </source>
</evidence>
<evidence type="ECO:0000256" key="1">
    <source>
        <dbReference type="SAM" id="MobiDB-lite"/>
    </source>
</evidence>
<dbReference type="Proteomes" id="UP000271548">
    <property type="component" value="Unassembled WGS sequence"/>
</dbReference>
<reference evidence="4 5" key="1">
    <citation type="submission" date="2018-09" db="EMBL/GenBank/DDBJ databases">
        <title>Micromonospora sp. nov. MS1-9, isolated from a root of Musa sp.</title>
        <authorList>
            <person name="Kuncharoen N."/>
            <person name="Kudo T."/>
            <person name="Ohkuma M."/>
            <person name="Yuki M."/>
            <person name="Tanasupawat S."/>
        </authorList>
    </citation>
    <scope>NUCLEOTIDE SEQUENCE [LARGE SCALE GENOMIC DNA]</scope>
    <source>
        <strain evidence="3 5">MS1-9</strain>
        <strain evidence="2 4">NGC1-4</strain>
    </source>
</reference>
<feature type="compositionally biased region" description="Basic and acidic residues" evidence="1">
    <location>
        <begin position="29"/>
        <end position="54"/>
    </location>
</feature>
<protein>
    <submittedName>
        <fullName evidence="3">Uncharacterized protein</fullName>
    </submittedName>
</protein>
<dbReference type="EMBL" id="RAZS01000006">
    <property type="protein sequence ID" value="RKN18113.1"/>
    <property type="molecule type" value="Genomic_DNA"/>
</dbReference>
<dbReference type="EMBL" id="RAZT01000019">
    <property type="protein sequence ID" value="RKN27101.1"/>
    <property type="molecule type" value="Genomic_DNA"/>
</dbReference>
<keyword evidence="4" id="KW-1185">Reference proteome</keyword>
<feature type="region of interest" description="Disordered" evidence="1">
    <location>
        <begin position="1"/>
        <end position="68"/>
    </location>
</feature>
<comment type="caution">
    <text evidence="3">The sequence shown here is derived from an EMBL/GenBank/DDBJ whole genome shotgun (WGS) entry which is preliminary data.</text>
</comment>
<feature type="compositionally biased region" description="Basic and acidic residues" evidence="1">
    <location>
        <begin position="1"/>
        <end position="10"/>
    </location>
</feature>
<dbReference type="AlphaFoldDB" id="A0A3A9XPJ5"/>
<sequence>MSHEQHHDRVPALGQPPAGVDSLPEPDFADEHDRTAVDREVVTGEDKGEREPEASRGWAGEDGGTTPT</sequence>
<dbReference type="OrthoDB" id="3394321at2"/>